<evidence type="ECO:0000259" key="8">
    <source>
        <dbReference type="Pfam" id="PF14693"/>
    </source>
</evidence>
<sequence length="215" mass="23207">METIQVSGEVRTDVGRKAAKAVRREGLAPAVLYGAGEPVHFTVKPLDLRPLIYSPDFKLAELTVNGVTTKAIVKDYQFHPVSDELMHVDFLALEDERTVQVQVPVRFEGSSPGVRNGGKLQVSVRRVKIKTTPEKLIDHVMLDISKLTLGSAIRVRDIKVSEGVEIMNAPGQPIASVEVPRALRSATTAEEKALEEASEGEGAEGDEAAADTAAE</sequence>
<keyword evidence="3 5" id="KW-0689">Ribosomal protein</keyword>
<feature type="domain" description="Large ribosomal subunit protein bL25 L25" evidence="7">
    <location>
        <begin position="8"/>
        <end position="90"/>
    </location>
</feature>
<dbReference type="HAMAP" id="MF_01334">
    <property type="entry name" value="Ribosomal_bL25_CTC"/>
    <property type="match status" value="1"/>
</dbReference>
<dbReference type="EMBL" id="JAATJH010000007">
    <property type="protein sequence ID" value="NJC28021.1"/>
    <property type="molecule type" value="Genomic_DNA"/>
</dbReference>
<dbReference type="InterPro" id="IPR037121">
    <property type="entry name" value="Ribosomal_bL25_C"/>
</dbReference>
<evidence type="ECO:0000256" key="5">
    <source>
        <dbReference type="HAMAP-Rule" id="MF_01334"/>
    </source>
</evidence>
<proteinExistence type="inferred from homology"/>
<feature type="compositionally biased region" description="Acidic residues" evidence="6">
    <location>
        <begin position="196"/>
        <end position="215"/>
    </location>
</feature>
<dbReference type="PANTHER" id="PTHR33284:SF1">
    <property type="entry name" value="RIBOSOMAL PROTEIN L25_GLN-TRNA SYNTHETASE, ANTI-CODON-BINDING DOMAIN-CONTAINING PROTEIN"/>
    <property type="match status" value="1"/>
</dbReference>
<comment type="caution">
    <text evidence="9">The sequence shown here is derived from an EMBL/GenBank/DDBJ whole genome shotgun (WGS) entry which is preliminary data.</text>
</comment>
<dbReference type="InterPro" id="IPR020057">
    <property type="entry name" value="Ribosomal_bL25_b-dom"/>
</dbReference>
<protein>
    <recommendedName>
        <fullName evidence="5">Large ribosomal subunit protein bL25</fullName>
    </recommendedName>
    <alternativeName>
        <fullName evidence="5">General stress protein CTC</fullName>
    </alternativeName>
</protein>
<dbReference type="InterPro" id="IPR020930">
    <property type="entry name" value="Ribosomal_uL5_bac-type"/>
</dbReference>
<dbReference type="CDD" id="cd00495">
    <property type="entry name" value="Ribosomal_L25_TL5_CTC"/>
    <property type="match status" value="1"/>
</dbReference>
<evidence type="ECO:0000256" key="2">
    <source>
        <dbReference type="ARBA" id="ARBA00022884"/>
    </source>
</evidence>
<evidence type="ECO:0000313" key="10">
    <source>
        <dbReference type="Proteomes" id="UP000770785"/>
    </source>
</evidence>
<organism evidence="9 10">
    <name type="scientific">Neolewinella antarctica</name>
    <dbReference type="NCBI Taxonomy" id="442734"/>
    <lineage>
        <taxon>Bacteria</taxon>
        <taxon>Pseudomonadati</taxon>
        <taxon>Bacteroidota</taxon>
        <taxon>Saprospiria</taxon>
        <taxon>Saprospirales</taxon>
        <taxon>Lewinellaceae</taxon>
        <taxon>Neolewinella</taxon>
    </lineage>
</organism>
<keyword evidence="10" id="KW-1185">Reference proteome</keyword>
<evidence type="ECO:0000259" key="7">
    <source>
        <dbReference type="Pfam" id="PF01386"/>
    </source>
</evidence>
<comment type="similarity">
    <text evidence="5">Belongs to the bacterial ribosomal protein bL25 family. CTC subfamily.</text>
</comment>
<dbReference type="Proteomes" id="UP000770785">
    <property type="component" value="Unassembled WGS sequence"/>
</dbReference>
<evidence type="ECO:0000256" key="1">
    <source>
        <dbReference type="ARBA" id="ARBA00022730"/>
    </source>
</evidence>
<evidence type="ECO:0000256" key="6">
    <source>
        <dbReference type="SAM" id="MobiDB-lite"/>
    </source>
</evidence>
<dbReference type="InterPro" id="IPR001021">
    <property type="entry name" value="Ribosomal_bL25_long"/>
</dbReference>
<dbReference type="InterPro" id="IPR029751">
    <property type="entry name" value="Ribosomal_L25_dom"/>
</dbReference>
<comment type="subunit">
    <text evidence="5">Part of the 50S ribosomal subunit; part of the 5S rRNA/L5/L18/L25 subcomplex. Contacts the 5S rRNA. Binds to the 5S rRNA independently of L5 and L18.</text>
</comment>
<dbReference type="GO" id="GO:0005840">
    <property type="term" value="C:ribosome"/>
    <property type="evidence" value="ECO:0007669"/>
    <property type="project" value="UniProtKB-KW"/>
</dbReference>
<dbReference type="RefSeq" id="WP_168039661.1">
    <property type="nucleotide sequence ID" value="NZ_JAATJH010000007.1"/>
</dbReference>
<dbReference type="Pfam" id="PF01386">
    <property type="entry name" value="Ribosomal_L25p"/>
    <property type="match status" value="1"/>
</dbReference>
<dbReference type="InterPro" id="IPR020056">
    <property type="entry name" value="Rbsml_bL25/Gln-tRNA_synth_N"/>
</dbReference>
<keyword evidence="1 5" id="KW-0699">rRNA-binding</keyword>
<feature type="region of interest" description="Disordered" evidence="6">
    <location>
        <begin position="186"/>
        <end position="215"/>
    </location>
</feature>
<keyword evidence="2 5" id="KW-0694">RNA-binding</keyword>
<accession>A0ABX0XFK9</accession>
<evidence type="ECO:0000256" key="3">
    <source>
        <dbReference type="ARBA" id="ARBA00022980"/>
    </source>
</evidence>
<dbReference type="PANTHER" id="PTHR33284">
    <property type="entry name" value="RIBOSOMAL PROTEIN L25/GLN-TRNA SYNTHETASE, ANTI-CODON-BINDING DOMAIN-CONTAINING PROTEIN"/>
    <property type="match status" value="1"/>
</dbReference>
<dbReference type="Gene3D" id="2.40.240.10">
    <property type="entry name" value="Ribosomal Protein L25, Chain P"/>
    <property type="match status" value="1"/>
</dbReference>
<dbReference type="NCBIfam" id="TIGR00731">
    <property type="entry name" value="bL25_bact_ctc"/>
    <property type="match status" value="1"/>
</dbReference>
<evidence type="ECO:0000256" key="4">
    <source>
        <dbReference type="ARBA" id="ARBA00023274"/>
    </source>
</evidence>
<keyword evidence="4 5" id="KW-0687">Ribonucleoprotein</keyword>
<dbReference type="InterPro" id="IPR011035">
    <property type="entry name" value="Ribosomal_bL25/Gln-tRNA_synth"/>
</dbReference>
<gene>
    <name evidence="5" type="primary">rplY</name>
    <name evidence="5" type="synonym">ctc</name>
    <name evidence="9" type="ORF">GGR27_003540</name>
</gene>
<comment type="function">
    <text evidence="5">This is one of the proteins that binds to the 5S RNA in the ribosome where it forms part of the central protuberance.</text>
</comment>
<dbReference type="Pfam" id="PF14693">
    <property type="entry name" value="Ribosomal_TL5_C"/>
    <property type="match status" value="1"/>
</dbReference>
<name>A0ABX0XFK9_9BACT</name>
<dbReference type="SUPFAM" id="SSF50715">
    <property type="entry name" value="Ribosomal protein L25-like"/>
    <property type="match status" value="1"/>
</dbReference>
<feature type="domain" description="Large ribosomal subunit protein bL25 beta" evidence="8">
    <location>
        <begin position="99"/>
        <end position="181"/>
    </location>
</feature>
<dbReference type="Gene3D" id="2.170.120.20">
    <property type="entry name" value="Ribosomal protein L25, beta domain"/>
    <property type="match status" value="1"/>
</dbReference>
<evidence type="ECO:0000313" key="9">
    <source>
        <dbReference type="EMBL" id="NJC28021.1"/>
    </source>
</evidence>
<reference evidence="9 10" key="1">
    <citation type="submission" date="2020-03" db="EMBL/GenBank/DDBJ databases">
        <title>Genomic Encyclopedia of Type Strains, Phase IV (KMG-IV): sequencing the most valuable type-strain genomes for metagenomic binning, comparative biology and taxonomic classification.</title>
        <authorList>
            <person name="Goeker M."/>
        </authorList>
    </citation>
    <scope>NUCLEOTIDE SEQUENCE [LARGE SCALE GENOMIC DNA]</scope>
    <source>
        <strain evidence="9 10">DSM 105096</strain>
    </source>
</reference>